<dbReference type="Proteomes" id="UP000063699">
    <property type="component" value="Chromosome"/>
</dbReference>
<protein>
    <submittedName>
        <fullName evidence="6">Histidine kinase</fullName>
    </submittedName>
</protein>
<feature type="transmembrane region" description="Helical" evidence="4">
    <location>
        <begin position="39"/>
        <end position="61"/>
    </location>
</feature>
<keyword evidence="7" id="KW-1185">Reference proteome</keyword>
<feature type="transmembrane region" description="Helical" evidence="4">
    <location>
        <begin position="73"/>
        <end position="99"/>
    </location>
</feature>
<evidence type="ECO:0000256" key="1">
    <source>
        <dbReference type="ARBA" id="ARBA00022679"/>
    </source>
</evidence>
<dbReference type="Pfam" id="PF07730">
    <property type="entry name" value="HisKA_3"/>
    <property type="match status" value="1"/>
</dbReference>
<feature type="transmembrane region" description="Helical" evidence="4">
    <location>
        <begin position="15"/>
        <end position="33"/>
    </location>
</feature>
<dbReference type="RefSeq" id="WP_054293873.1">
    <property type="nucleotide sequence ID" value="NZ_CP012752.1"/>
</dbReference>
<keyword evidence="4" id="KW-1133">Transmembrane helix</keyword>
<dbReference type="Gene3D" id="1.20.5.1930">
    <property type="match status" value="1"/>
</dbReference>
<reference evidence="6 7" key="1">
    <citation type="submission" date="2015-07" db="EMBL/GenBank/DDBJ databases">
        <title>Genome sequencing of Kibdelosporangium phytohabitans.</title>
        <authorList>
            <person name="Qin S."/>
            <person name="Xing K."/>
        </authorList>
    </citation>
    <scope>NUCLEOTIDE SEQUENCE [LARGE SCALE GENOMIC DNA]</scope>
    <source>
        <strain evidence="6 7">KLBMP1111</strain>
    </source>
</reference>
<dbReference type="AlphaFoldDB" id="A0A0N9I800"/>
<accession>A0A0N9I800</accession>
<evidence type="ECO:0000259" key="5">
    <source>
        <dbReference type="Pfam" id="PF07730"/>
    </source>
</evidence>
<keyword evidence="1" id="KW-0808">Transferase</keyword>
<dbReference type="STRING" id="860235.AOZ06_38490"/>
<feature type="domain" description="Signal transduction histidine kinase subgroup 3 dimerisation and phosphoacceptor" evidence="5">
    <location>
        <begin position="186"/>
        <end position="250"/>
    </location>
</feature>
<dbReference type="EMBL" id="CP012752">
    <property type="protein sequence ID" value="ALG11977.1"/>
    <property type="molecule type" value="Genomic_DNA"/>
</dbReference>
<dbReference type="GO" id="GO:0000155">
    <property type="term" value="F:phosphorelay sensor kinase activity"/>
    <property type="evidence" value="ECO:0007669"/>
    <property type="project" value="InterPro"/>
</dbReference>
<dbReference type="InterPro" id="IPR050482">
    <property type="entry name" value="Sensor_HK_TwoCompSys"/>
</dbReference>
<feature type="transmembrane region" description="Helical" evidence="4">
    <location>
        <begin position="138"/>
        <end position="159"/>
    </location>
</feature>
<dbReference type="PANTHER" id="PTHR24421:SF63">
    <property type="entry name" value="SENSOR HISTIDINE KINASE DESK"/>
    <property type="match status" value="1"/>
</dbReference>
<keyword evidence="2 6" id="KW-0418">Kinase</keyword>
<proteinExistence type="predicted"/>
<evidence type="ECO:0000256" key="3">
    <source>
        <dbReference type="ARBA" id="ARBA00023012"/>
    </source>
</evidence>
<dbReference type="KEGG" id="kphy:AOZ06_38490"/>
<dbReference type="GO" id="GO:0046983">
    <property type="term" value="F:protein dimerization activity"/>
    <property type="evidence" value="ECO:0007669"/>
    <property type="project" value="InterPro"/>
</dbReference>
<keyword evidence="4" id="KW-0812">Transmembrane</keyword>
<dbReference type="OrthoDB" id="5241784at2"/>
<name>A0A0N9I800_9PSEU</name>
<evidence type="ECO:0000256" key="4">
    <source>
        <dbReference type="SAM" id="Phobius"/>
    </source>
</evidence>
<evidence type="ECO:0000313" key="6">
    <source>
        <dbReference type="EMBL" id="ALG11977.1"/>
    </source>
</evidence>
<feature type="transmembrane region" description="Helical" evidence="4">
    <location>
        <begin position="111"/>
        <end position="131"/>
    </location>
</feature>
<organism evidence="6 7">
    <name type="scientific">Kibdelosporangium phytohabitans</name>
    <dbReference type="NCBI Taxonomy" id="860235"/>
    <lineage>
        <taxon>Bacteria</taxon>
        <taxon>Bacillati</taxon>
        <taxon>Actinomycetota</taxon>
        <taxon>Actinomycetes</taxon>
        <taxon>Pseudonocardiales</taxon>
        <taxon>Pseudonocardiaceae</taxon>
        <taxon>Kibdelosporangium</taxon>
    </lineage>
</organism>
<keyword evidence="3" id="KW-0902">Two-component regulatory system</keyword>
<evidence type="ECO:0000256" key="2">
    <source>
        <dbReference type="ARBA" id="ARBA00022777"/>
    </source>
</evidence>
<dbReference type="InterPro" id="IPR036890">
    <property type="entry name" value="HATPase_C_sf"/>
</dbReference>
<evidence type="ECO:0000313" key="7">
    <source>
        <dbReference type="Proteomes" id="UP000063699"/>
    </source>
</evidence>
<dbReference type="PANTHER" id="PTHR24421">
    <property type="entry name" value="NITRATE/NITRITE SENSOR PROTEIN NARX-RELATED"/>
    <property type="match status" value="1"/>
</dbReference>
<sequence>MPENRDAAKGRLRRLNNVMFLPLLAVSGALVVAMDSRTWWHVLVLSLGVLVAVVAFLRWAAGDILRVALPCMAVAAAVWTVGALVIGSGTAFYGIVLAGPLTIPQLPRHRGAAAVALVVFVAAVGAVRLLVAPGDVSATLIQFVLVPAGVTAVVTGLMFPNKRFYDIVADLEESRQREAELAVMRERMRFASDLHDIQGHTLHVVKLKVALAEKLVHTDAQRAARELREIHALVGDTITQTKELAYAQRELNLSAELENAKNLFEAAGIDVRVTRESEVDTRVSGLLGQVLRETTTNILRHAEAGQVRITLAQAGITIVNDGAPDAPLPELSGLATLMRRVADDGGELTVAQNDGNFVTAAAFPGTTSKDGR</sequence>
<dbReference type="InterPro" id="IPR011712">
    <property type="entry name" value="Sig_transdc_His_kin_sub3_dim/P"/>
</dbReference>
<gene>
    <name evidence="6" type="ORF">AOZ06_38490</name>
</gene>
<keyword evidence="4" id="KW-0472">Membrane</keyword>
<dbReference type="Gene3D" id="3.30.565.10">
    <property type="entry name" value="Histidine kinase-like ATPase, C-terminal domain"/>
    <property type="match status" value="1"/>
</dbReference>
<dbReference type="GO" id="GO:0016020">
    <property type="term" value="C:membrane"/>
    <property type="evidence" value="ECO:0007669"/>
    <property type="project" value="InterPro"/>
</dbReference>